<accession>A0A9W6RWM2</accession>
<dbReference type="AlphaFoldDB" id="A0A9W6RWM2"/>
<name>A0A9W6RWM2_9ACTN</name>
<gene>
    <name evidence="1" type="ORF">Airi01_097590</name>
</gene>
<proteinExistence type="predicted"/>
<evidence type="ECO:0000313" key="1">
    <source>
        <dbReference type="EMBL" id="GLY81492.1"/>
    </source>
</evidence>
<dbReference type="Proteomes" id="UP001165135">
    <property type="component" value="Unassembled WGS sequence"/>
</dbReference>
<protein>
    <submittedName>
        <fullName evidence="1">Uncharacterized protein</fullName>
    </submittedName>
</protein>
<organism evidence="1 2">
    <name type="scientific">Actinoallomurus iriomotensis</name>
    <dbReference type="NCBI Taxonomy" id="478107"/>
    <lineage>
        <taxon>Bacteria</taxon>
        <taxon>Bacillati</taxon>
        <taxon>Actinomycetota</taxon>
        <taxon>Actinomycetes</taxon>
        <taxon>Streptosporangiales</taxon>
        <taxon>Thermomonosporaceae</taxon>
        <taxon>Actinoallomurus</taxon>
    </lineage>
</organism>
<dbReference type="EMBL" id="BSTJ01000020">
    <property type="protein sequence ID" value="GLY81492.1"/>
    <property type="molecule type" value="Genomic_DNA"/>
</dbReference>
<sequence>MLPSTHCSAARSCGGVRSNSLSCDDISVTLTSTPPCRPRVHIYLTAPTVWVLSRAYAKAAVEGPVDGLCIHAEVAVHSTCGQRVDFRAAREDDHRELRKCRPPPVS</sequence>
<reference evidence="1" key="1">
    <citation type="submission" date="2023-03" db="EMBL/GenBank/DDBJ databases">
        <title>Actinoallomurus iriomotensis NBRC 103681.</title>
        <authorList>
            <person name="Ichikawa N."/>
            <person name="Sato H."/>
            <person name="Tonouchi N."/>
        </authorList>
    </citation>
    <scope>NUCLEOTIDE SEQUENCE</scope>
    <source>
        <strain evidence="1">NBRC 103681</strain>
    </source>
</reference>
<evidence type="ECO:0000313" key="2">
    <source>
        <dbReference type="Proteomes" id="UP001165135"/>
    </source>
</evidence>
<comment type="caution">
    <text evidence="1">The sequence shown here is derived from an EMBL/GenBank/DDBJ whole genome shotgun (WGS) entry which is preliminary data.</text>
</comment>